<dbReference type="GeneID" id="26635435"/>
<accession>A0A0B5A3M8</accession>
<protein>
    <submittedName>
        <fullName evidence="1">Uncharacterized protein</fullName>
    </submittedName>
</protein>
<reference evidence="1 2" key="1">
    <citation type="submission" date="2014-12" db="EMBL/GenBank/DDBJ databases">
        <authorList>
            <person name="Cote D."/>
            <person name="Daigle Z."/>
            <person name="Borges K.M."/>
            <person name="Adams S.D."/>
            <person name="Alvey R.M."/>
            <person name="Barekzi N."/>
            <person name="Beal Z.N."/>
            <person name="Briggs L.A."/>
            <person name="Brown T."/>
            <person name="Coomans R.J."/>
            <person name="D'Elia T."/>
            <person name="Doss J.H."/>
            <person name="Ellsworth J.A."/>
            <person name="Ettinger W.F."/>
            <person name="Fox D.J."/>
            <person name="Gauthier D.T."/>
            <person name="Andriolo J.M."/>
            <person name="Grubb S."/>
            <person name="Gugssa A.H."/>
            <person name="Hauser C.R."/>
            <person name="Hull A.K."/>
            <person name="Jackson N."/>
            <person name="Kart M.U."/>
            <person name="Korey C.A."/>
            <person name="Makemson J."/>
            <person name="McKinney A.L."/>
            <person name="Nelson P.R."/>
            <person name="Newman R.H."/>
            <person name="Powell G."/>
            <person name="Rodriguez-Lanetty M."/>
            <person name="Royer D."/>
            <person name="Sabila M.H."/>
            <person name="Sadana R."/>
            <person name="Saha S."/>
            <person name="Sangster N."/>
            <person name="Slowan-Pomeroy T."/>
            <person name="Urbinati C.R."/>
            <person name="Ward R.E."/>
            <person name="Warner M."/>
            <person name="Williamson B."/>
            <person name="Biederman B."/>
            <person name="Cresawn S.G."/>
            <person name="Bowman C.A."/>
            <person name="Russell D.A."/>
            <person name="Pope W.H."/>
            <person name="Jacobs-Sera D."/>
            <person name="Hendrix R.W."/>
            <person name="Hatfull G.H."/>
        </authorList>
    </citation>
    <scope>NUCLEOTIDE SEQUENCE [LARGE SCALE GENOMIC DNA]</scope>
</reference>
<gene>
    <name evidence="1" type="primary">56</name>
    <name evidence="1" type="ORF">SHEEN_56</name>
</gene>
<proteinExistence type="predicted"/>
<name>A0A0B5A3M8_9CAUD</name>
<keyword evidence="2" id="KW-1185">Reference proteome</keyword>
<dbReference type="Proteomes" id="UP000031723">
    <property type="component" value="Segment"/>
</dbReference>
<sequence>MTQQNWEEIPDLIHDYVHVEDDDLDAQIALARADFEAAKRLAHHADKRLNELLKLKESK</sequence>
<dbReference type="RefSeq" id="YP_009209093.1">
    <property type="nucleotide sequence ID" value="NC_028914.1"/>
</dbReference>
<dbReference type="EMBL" id="KP273225">
    <property type="protein sequence ID" value="AJD82474.1"/>
    <property type="molecule type" value="Genomic_DNA"/>
</dbReference>
<organism evidence="1 2">
    <name type="scientific">Mycobacterium phage Sheen</name>
    <dbReference type="NCBI Taxonomy" id="1589274"/>
    <lineage>
        <taxon>Viruses</taxon>
        <taxon>Duplodnaviria</taxon>
        <taxon>Heunggongvirae</taxon>
        <taxon>Uroviricota</taxon>
        <taxon>Caudoviricetes</taxon>
        <taxon>Sheenvirus</taxon>
        <taxon>Sheenvirus Sheen</taxon>
    </lineage>
</organism>
<evidence type="ECO:0000313" key="1">
    <source>
        <dbReference type="EMBL" id="AJD82474.1"/>
    </source>
</evidence>
<evidence type="ECO:0000313" key="2">
    <source>
        <dbReference type="Proteomes" id="UP000031723"/>
    </source>
</evidence>
<dbReference type="KEGG" id="vg:26635435"/>